<evidence type="ECO:0000313" key="2">
    <source>
        <dbReference type="EMBL" id="QIC71469.1"/>
    </source>
</evidence>
<evidence type="ECO:0008006" key="4">
    <source>
        <dbReference type="Google" id="ProtNLM"/>
    </source>
</evidence>
<dbReference type="EMBL" id="CP044455">
    <property type="protein sequence ID" value="QIC71469.1"/>
    <property type="molecule type" value="Genomic_DNA"/>
</dbReference>
<protein>
    <recommendedName>
        <fullName evidence="4">Lipoprotein</fullName>
    </recommendedName>
</protein>
<reference evidence="2 3" key="1">
    <citation type="submission" date="2019-09" db="EMBL/GenBank/DDBJ databases">
        <title>Non-baumannii Acinetobacter spp. carrying blaNDM-1 isolated in China.</title>
        <authorList>
            <person name="Cui C."/>
            <person name="Chen C."/>
            <person name="Sun J."/>
            <person name="Liu Y."/>
        </authorList>
    </citation>
    <scope>NUCLEOTIDE SEQUENCE [LARGE SCALE GENOMIC DNA]</scope>
    <source>
        <strain evidence="2 3">B18</strain>
    </source>
</reference>
<evidence type="ECO:0000256" key="1">
    <source>
        <dbReference type="SAM" id="SignalP"/>
    </source>
</evidence>
<evidence type="ECO:0000313" key="3">
    <source>
        <dbReference type="Proteomes" id="UP000503440"/>
    </source>
</evidence>
<feature type="chain" id="PRO_5025396443" description="Lipoprotein" evidence="1">
    <location>
        <begin position="20"/>
        <end position="132"/>
    </location>
</feature>
<gene>
    <name evidence="2" type="ORF">FSC09_14235</name>
</gene>
<accession>A0A6C0Y5Q6</accession>
<dbReference type="AlphaFoldDB" id="A0A6C0Y5Q6"/>
<dbReference type="RefSeq" id="WP_163146229.1">
    <property type="nucleotide sequence ID" value="NZ_CP044455.1"/>
</dbReference>
<keyword evidence="1" id="KW-0732">Signal</keyword>
<organism evidence="2 3">
    <name type="scientific">Acinetobacter indicus</name>
    <dbReference type="NCBI Taxonomy" id="756892"/>
    <lineage>
        <taxon>Bacteria</taxon>
        <taxon>Pseudomonadati</taxon>
        <taxon>Pseudomonadota</taxon>
        <taxon>Gammaproteobacteria</taxon>
        <taxon>Moraxellales</taxon>
        <taxon>Moraxellaceae</taxon>
        <taxon>Acinetobacter</taxon>
    </lineage>
</organism>
<feature type="signal peptide" evidence="1">
    <location>
        <begin position="1"/>
        <end position="19"/>
    </location>
</feature>
<proteinExistence type="predicted"/>
<name>A0A6C0Y5Q6_9GAMM</name>
<dbReference type="PROSITE" id="PS51257">
    <property type="entry name" value="PROKAR_LIPOPROTEIN"/>
    <property type="match status" value="1"/>
</dbReference>
<sequence>MVKKLIFIIIYLFSMISCAKTSETLISEVYYCLKDDTSKIEIAFDRYNSRIIHRPFTSFHKLKEVKTVIYDDESKGLETTYKELEANREVASFTFISKGNEFWGATYTPINKEVKDLDETRFNLNKINATCF</sequence>
<dbReference type="Proteomes" id="UP000503440">
    <property type="component" value="Chromosome"/>
</dbReference>